<dbReference type="PANTHER" id="PTHR35038:SF6">
    <property type="entry name" value="SURFACE LOCALIZED DECAHEME CYTOCHROME C LIPOPROTEIN"/>
    <property type="match status" value="1"/>
</dbReference>
<evidence type="ECO:0000256" key="1">
    <source>
        <dbReference type="ARBA" id="ARBA00022729"/>
    </source>
</evidence>
<dbReference type="InterPro" id="IPR051829">
    <property type="entry name" value="Multiheme_Cytochr_ET"/>
</dbReference>
<protein>
    <submittedName>
        <fullName evidence="3">Cytochrome c family protein</fullName>
    </submittedName>
</protein>
<dbReference type="Pfam" id="PF13435">
    <property type="entry name" value="Cytochrome_C554"/>
    <property type="match status" value="1"/>
</dbReference>
<keyword evidence="1" id="KW-0732">Signal</keyword>
<accession>A0ABT1WFI8</accession>
<reference evidence="3 4" key="1">
    <citation type="submission" date="2022-07" db="EMBL/GenBank/DDBJ databases">
        <authorList>
            <person name="Xamxidin M."/>
            <person name="Wu M."/>
        </authorList>
    </citation>
    <scope>NUCLEOTIDE SEQUENCE [LARGE SCALE GENOMIC DNA]</scope>
    <source>
        <strain evidence="3 4">NBRC 111650</strain>
    </source>
</reference>
<dbReference type="EMBL" id="JANIGO010000002">
    <property type="protein sequence ID" value="MCQ8896280.1"/>
    <property type="molecule type" value="Genomic_DNA"/>
</dbReference>
<feature type="domain" description="Cytochrome c-552/4" evidence="2">
    <location>
        <begin position="57"/>
        <end position="145"/>
    </location>
</feature>
<sequence length="455" mass="49817">MMTFATFHRWPDLKSVMIWALWVLTCLVWTVSAAQAQVMPHQSGLKSMGTVNCASSTCHGSIDERSATPVLQNEYTTWLRQDPHTQAYAVLKNEQSRRIAKNLGLPKPAHESKVCLDCHSHNPPAAQRGPRFDATDGVNCEACHGPAEQWIKTHVEPNATHAKNVANGLYPTNEPYAVAKLCSSCHVGDASRPITHRIMGAGHPRISLETDTFLALQPPHYRIDADWTQRKGAFDSAKIWAMGQLVAAQNLADLMADPKRNRQGILPELMVFDCHACHSPMSKKDWTPKLGSSPGQARINDSSLLMLQALLKGARPELYPTLASKVNSVHVAATSPASSMTQFETAARDLQAHLKSLQPQLASSNFNTAQLDNVLRELLNLAGEQRLTDFAGAEQVYMSMSAVANGLQSRGNSAVGSKVNQRLPALLAFVRNDESYDRTAFQQELVKLKASVGGQ</sequence>
<organism evidence="3 4">
    <name type="scientific">Limnobacter humi</name>
    <dbReference type="NCBI Taxonomy" id="1778671"/>
    <lineage>
        <taxon>Bacteria</taxon>
        <taxon>Pseudomonadati</taxon>
        <taxon>Pseudomonadota</taxon>
        <taxon>Betaproteobacteria</taxon>
        <taxon>Burkholderiales</taxon>
        <taxon>Burkholderiaceae</taxon>
        <taxon>Limnobacter</taxon>
    </lineage>
</organism>
<evidence type="ECO:0000313" key="4">
    <source>
        <dbReference type="Proteomes" id="UP001204142"/>
    </source>
</evidence>
<gene>
    <name evidence="3" type="ORF">NQT62_07505</name>
</gene>
<dbReference type="SUPFAM" id="SSF48695">
    <property type="entry name" value="Multiheme cytochromes"/>
    <property type="match status" value="1"/>
</dbReference>
<name>A0ABT1WFI8_9BURK</name>
<evidence type="ECO:0000259" key="2">
    <source>
        <dbReference type="Pfam" id="PF13435"/>
    </source>
</evidence>
<dbReference type="PANTHER" id="PTHR35038">
    <property type="entry name" value="DISSIMILATORY SULFITE REDUCTASE SIRA"/>
    <property type="match status" value="1"/>
</dbReference>
<comment type="caution">
    <text evidence="3">The sequence shown here is derived from an EMBL/GenBank/DDBJ whole genome shotgun (WGS) entry which is preliminary data.</text>
</comment>
<keyword evidence="4" id="KW-1185">Reference proteome</keyword>
<dbReference type="InterPro" id="IPR036280">
    <property type="entry name" value="Multihaem_cyt_sf"/>
</dbReference>
<dbReference type="Proteomes" id="UP001204142">
    <property type="component" value="Unassembled WGS sequence"/>
</dbReference>
<evidence type="ECO:0000313" key="3">
    <source>
        <dbReference type="EMBL" id="MCQ8896280.1"/>
    </source>
</evidence>
<proteinExistence type="predicted"/>
<dbReference type="RefSeq" id="WP_256764054.1">
    <property type="nucleotide sequence ID" value="NZ_JANIGO010000002.1"/>
</dbReference>
<dbReference type="InterPro" id="IPR023155">
    <property type="entry name" value="Cyt_c-552/4"/>
</dbReference>
<dbReference type="Gene3D" id="1.10.1130.10">
    <property type="entry name" value="Flavocytochrome C3, Chain A"/>
    <property type="match status" value="1"/>
</dbReference>